<organism evidence="1">
    <name type="scientific">Dichomitus squalens</name>
    <dbReference type="NCBI Taxonomy" id="114155"/>
    <lineage>
        <taxon>Eukaryota</taxon>
        <taxon>Fungi</taxon>
        <taxon>Dikarya</taxon>
        <taxon>Basidiomycota</taxon>
        <taxon>Agaricomycotina</taxon>
        <taxon>Agaricomycetes</taxon>
        <taxon>Polyporales</taxon>
        <taxon>Polyporaceae</taxon>
        <taxon>Dichomitus</taxon>
    </lineage>
</organism>
<accession>A0A4Q9MVX0</accession>
<dbReference type="AlphaFoldDB" id="A0A4Q9MVX0"/>
<reference evidence="1" key="1">
    <citation type="submission" date="2019-01" db="EMBL/GenBank/DDBJ databases">
        <title>Draft genome sequences of three monokaryotic isolates of the white-rot basidiomycete fungus Dichomitus squalens.</title>
        <authorList>
            <consortium name="DOE Joint Genome Institute"/>
            <person name="Lopez S.C."/>
            <person name="Andreopoulos B."/>
            <person name="Pangilinan J."/>
            <person name="Lipzen A."/>
            <person name="Riley R."/>
            <person name="Ahrendt S."/>
            <person name="Ng V."/>
            <person name="Barry K."/>
            <person name="Daum C."/>
            <person name="Grigoriev I.V."/>
            <person name="Hilden K.S."/>
            <person name="Makela M.R."/>
            <person name="de Vries R.P."/>
        </authorList>
    </citation>
    <scope>NUCLEOTIDE SEQUENCE [LARGE SCALE GENOMIC DNA]</scope>
    <source>
        <strain evidence="1">OM18370.1</strain>
    </source>
</reference>
<dbReference type="Proteomes" id="UP000292957">
    <property type="component" value="Unassembled WGS sequence"/>
</dbReference>
<name>A0A4Q9MVX0_9APHY</name>
<proteinExistence type="predicted"/>
<protein>
    <submittedName>
        <fullName evidence="1">Uncharacterized protein</fullName>
    </submittedName>
</protein>
<evidence type="ECO:0000313" key="1">
    <source>
        <dbReference type="EMBL" id="TBU30621.1"/>
    </source>
</evidence>
<gene>
    <name evidence="1" type="ORF">BD311DRAFT_754081</name>
</gene>
<dbReference type="EMBL" id="ML143404">
    <property type="protein sequence ID" value="TBU30621.1"/>
    <property type="molecule type" value="Genomic_DNA"/>
</dbReference>
<sequence length="82" mass="8775">MPVCFVAAMHALARTCSIKDCSRVFATAVALFPRERPCVLSLTRLSSPLCGDGHCLYLQLTLLPAYRPVAAATASPTLQLPT</sequence>